<reference evidence="10 11" key="1">
    <citation type="submission" date="2016-12" db="EMBL/GenBank/DDBJ databases">
        <title>Draft genome of Tersicoccus phoenicis 1P05MA.</title>
        <authorList>
            <person name="Nakajima Y."/>
            <person name="Yoshizawa S."/>
            <person name="Nakamura K."/>
            <person name="Ogura Y."/>
            <person name="Hayashi T."/>
            <person name="Kogure K."/>
        </authorList>
    </citation>
    <scope>NUCLEOTIDE SEQUENCE [LARGE SCALE GENOMIC DNA]</scope>
    <source>
        <strain evidence="10 11">1p05MA</strain>
    </source>
</reference>
<dbReference type="Pfam" id="PF09179">
    <property type="entry name" value="TilS"/>
    <property type="match status" value="1"/>
</dbReference>
<keyword evidence="4 7" id="KW-0547">Nucleotide-binding</keyword>
<proteinExistence type="inferred from homology"/>
<dbReference type="SUPFAM" id="SSF52402">
    <property type="entry name" value="Adenine nucleotide alpha hydrolases-like"/>
    <property type="match status" value="1"/>
</dbReference>
<protein>
    <recommendedName>
        <fullName evidence="7">tRNA(Ile)-lysidine synthase</fullName>
        <ecNumber evidence="7">6.3.4.19</ecNumber>
    </recommendedName>
    <alternativeName>
        <fullName evidence="7">tRNA(Ile)-2-lysyl-cytidine synthase</fullName>
    </alternativeName>
    <alternativeName>
        <fullName evidence="7">tRNA(Ile)-lysidine synthetase</fullName>
    </alternativeName>
</protein>
<dbReference type="SUPFAM" id="SSF82829">
    <property type="entry name" value="MesJ substrate recognition domain-like"/>
    <property type="match status" value="1"/>
</dbReference>
<evidence type="ECO:0000256" key="1">
    <source>
        <dbReference type="ARBA" id="ARBA00022490"/>
    </source>
</evidence>
<dbReference type="Proteomes" id="UP000187085">
    <property type="component" value="Unassembled WGS sequence"/>
</dbReference>
<keyword evidence="1 7" id="KW-0963">Cytoplasm</keyword>
<evidence type="ECO:0000256" key="3">
    <source>
        <dbReference type="ARBA" id="ARBA00022694"/>
    </source>
</evidence>
<accession>A0A1R1LDB7</accession>
<dbReference type="NCBIfam" id="TIGR02432">
    <property type="entry name" value="lysidine_TilS_N"/>
    <property type="match status" value="1"/>
</dbReference>
<keyword evidence="5 7" id="KW-0067">ATP-binding</keyword>
<keyword evidence="3 7" id="KW-0819">tRNA processing</keyword>
<dbReference type="EC" id="6.3.4.19" evidence="7"/>
<dbReference type="Gene3D" id="3.40.50.620">
    <property type="entry name" value="HUPs"/>
    <property type="match status" value="1"/>
</dbReference>
<dbReference type="InterPro" id="IPR014729">
    <property type="entry name" value="Rossmann-like_a/b/a_fold"/>
</dbReference>
<dbReference type="Pfam" id="PF01171">
    <property type="entry name" value="ATP_bind_3"/>
    <property type="match status" value="1"/>
</dbReference>
<evidence type="ECO:0000256" key="4">
    <source>
        <dbReference type="ARBA" id="ARBA00022741"/>
    </source>
</evidence>
<dbReference type="CDD" id="cd01992">
    <property type="entry name" value="TilS_N"/>
    <property type="match status" value="1"/>
</dbReference>
<dbReference type="GO" id="GO:0005524">
    <property type="term" value="F:ATP binding"/>
    <property type="evidence" value="ECO:0007669"/>
    <property type="project" value="UniProtKB-UniRule"/>
</dbReference>
<dbReference type="EMBL" id="MRDE01000026">
    <property type="protein sequence ID" value="OMH25486.1"/>
    <property type="molecule type" value="Genomic_DNA"/>
</dbReference>
<comment type="subcellular location">
    <subcellularLocation>
        <location evidence="7">Cytoplasm</location>
    </subcellularLocation>
</comment>
<gene>
    <name evidence="7" type="primary">tilS</name>
    <name evidence="10" type="ORF">BKD30_05940</name>
</gene>
<dbReference type="InterPro" id="IPR011063">
    <property type="entry name" value="TilS/TtcA_N"/>
</dbReference>
<feature type="domain" description="tRNA(Ile)-lysidine synthase substrate-binding" evidence="9">
    <location>
        <begin position="243"/>
        <end position="310"/>
    </location>
</feature>
<feature type="domain" description="tRNA(Ile)-lysidine/2-thiocytidine synthase N-terminal" evidence="8">
    <location>
        <begin position="11"/>
        <end position="190"/>
    </location>
</feature>
<dbReference type="GO" id="GO:0032267">
    <property type="term" value="F:tRNA(Ile)-lysidine synthase activity"/>
    <property type="evidence" value="ECO:0007669"/>
    <property type="project" value="UniProtKB-EC"/>
</dbReference>
<dbReference type="Gene3D" id="1.20.59.20">
    <property type="match status" value="1"/>
</dbReference>
<dbReference type="InterPro" id="IPR012094">
    <property type="entry name" value="tRNA_Ile_lys_synt"/>
</dbReference>
<evidence type="ECO:0000313" key="11">
    <source>
        <dbReference type="Proteomes" id="UP000187085"/>
    </source>
</evidence>
<dbReference type="InterPro" id="IPR012795">
    <property type="entry name" value="tRNA_Ile_lys_synt_N"/>
</dbReference>
<dbReference type="HAMAP" id="MF_01161">
    <property type="entry name" value="tRNA_Ile_lys_synt"/>
    <property type="match status" value="1"/>
</dbReference>
<keyword evidence="11" id="KW-1185">Reference proteome</keyword>
<dbReference type="PANTHER" id="PTHR43033">
    <property type="entry name" value="TRNA(ILE)-LYSIDINE SYNTHASE-RELATED"/>
    <property type="match status" value="1"/>
</dbReference>
<comment type="similarity">
    <text evidence="7">Belongs to the tRNA(Ile)-lysidine synthase family.</text>
</comment>
<evidence type="ECO:0000256" key="2">
    <source>
        <dbReference type="ARBA" id="ARBA00022598"/>
    </source>
</evidence>
<dbReference type="GO" id="GO:0006400">
    <property type="term" value="P:tRNA modification"/>
    <property type="evidence" value="ECO:0007669"/>
    <property type="project" value="UniProtKB-UniRule"/>
</dbReference>
<name>A0A1R1LDB7_9MICC</name>
<evidence type="ECO:0000256" key="7">
    <source>
        <dbReference type="HAMAP-Rule" id="MF_01161"/>
    </source>
</evidence>
<evidence type="ECO:0000256" key="5">
    <source>
        <dbReference type="ARBA" id="ARBA00022840"/>
    </source>
</evidence>
<evidence type="ECO:0000313" key="10">
    <source>
        <dbReference type="EMBL" id="OMH25486.1"/>
    </source>
</evidence>
<sequence length="341" mass="35163">MPGTGSQQVDALVACSGGADSLALAAAAAHLARRGDARIGAVVVDHGLHPDSAEVADRAAAQCTALGLAPVTVERVRVQPAGEGVEAAARHARYAALECAAARAGARAVLLAHTLDDQAEQVLLGLLRGSGTRSLAGIPVRRGRYHRPFLHPELGLDRASTERVCAAEGLTWWDDPANHDPAYTRSRLRATVLPLLTRELGPGTSAALARTAAIAARDADHLDAEAAALLDRIAERRPGCCLLPVEDLRAAPPALLPRVLARAAVDVGAEPLTRERIAALEALVAPRSPTGPGGAGPVQLPGGVTARRLRRDVNPAGGGSADVVLELRGPGLPRDRAAVAR</sequence>
<organism evidence="10 11">
    <name type="scientific">Tersicoccus phoenicis</name>
    <dbReference type="NCBI Taxonomy" id="554083"/>
    <lineage>
        <taxon>Bacteria</taxon>
        <taxon>Bacillati</taxon>
        <taxon>Actinomycetota</taxon>
        <taxon>Actinomycetes</taxon>
        <taxon>Micrococcales</taxon>
        <taxon>Micrococcaceae</taxon>
        <taxon>Tersicoccus</taxon>
    </lineage>
</organism>
<dbReference type="GO" id="GO:0005737">
    <property type="term" value="C:cytoplasm"/>
    <property type="evidence" value="ECO:0007669"/>
    <property type="project" value="UniProtKB-SubCell"/>
</dbReference>
<evidence type="ECO:0000259" key="9">
    <source>
        <dbReference type="Pfam" id="PF09179"/>
    </source>
</evidence>
<dbReference type="STRING" id="554083.BKD30_05940"/>
<comment type="catalytic activity">
    <reaction evidence="6 7">
        <text>cytidine(34) in tRNA(Ile2) + L-lysine + ATP = lysidine(34) in tRNA(Ile2) + AMP + diphosphate + H(+)</text>
        <dbReference type="Rhea" id="RHEA:43744"/>
        <dbReference type="Rhea" id="RHEA-COMP:10625"/>
        <dbReference type="Rhea" id="RHEA-COMP:10670"/>
        <dbReference type="ChEBI" id="CHEBI:15378"/>
        <dbReference type="ChEBI" id="CHEBI:30616"/>
        <dbReference type="ChEBI" id="CHEBI:32551"/>
        <dbReference type="ChEBI" id="CHEBI:33019"/>
        <dbReference type="ChEBI" id="CHEBI:82748"/>
        <dbReference type="ChEBI" id="CHEBI:83665"/>
        <dbReference type="ChEBI" id="CHEBI:456215"/>
        <dbReference type="EC" id="6.3.4.19"/>
    </reaction>
</comment>
<comment type="function">
    <text evidence="7">Ligates lysine onto the cytidine present at position 34 of the AUA codon-specific tRNA(Ile) that contains the anticodon CAU, in an ATP-dependent manner. Cytidine is converted to lysidine, thus changing the amino acid specificity of the tRNA from methionine to isoleucine.</text>
</comment>
<evidence type="ECO:0000256" key="6">
    <source>
        <dbReference type="ARBA" id="ARBA00048539"/>
    </source>
</evidence>
<comment type="caution">
    <text evidence="10">The sequence shown here is derived from an EMBL/GenBank/DDBJ whole genome shotgun (WGS) entry which is preliminary data.</text>
</comment>
<feature type="binding site" evidence="7">
    <location>
        <begin position="16"/>
        <end position="21"/>
    </location>
    <ligand>
        <name>ATP</name>
        <dbReference type="ChEBI" id="CHEBI:30616"/>
    </ligand>
</feature>
<evidence type="ECO:0000259" key="8">
    <source>
        <dbReference type="Pfam" id="PF01171"/>
    </source>
</evidence>
<dbReference type="AlphaFoldDB" id="A0A1R1LDB7"/>
<keyword evidence="2 7" id="KW-0436">Ligase</keyword>
<dbReference type="InterPro" id="IPR015262">
    <property type="entry name" value="tRNA_Ile_lys_synt_subst-bd"/>
</dbReference>
<dbReference type="PANTHER" id="PTHR43033:SF1">
    <property type="entry name" value="TRNA(ILE)-LYSIDINE SYNTHASE-RELATED"/>
    <property type="match status" value="1"/>
</dbReference>
<comment type="domain">
    <text evidence="7">The N-terminal region contains the highly conserved SGGXDS motif, predicted to be a P-loop motif involved in ATP binding.</text>
</comment>